<dbReference type="PROSITE" id="PS50053">
    <property type="entry name" value="UBIQUITIN_2"/>
    <property type="match status" value="2"/>
</dbReference>
<dbReference type="InterPro" id="IPR029071">
    <property type="entry name" value="Ubiquitin-like_domsf"/>
</dbReference>
<evidence type="ECO:0000256" key="1">
    <source>
        <dbReference type="SAM" id="Coils"/>
    </source>
</evidence>
<keyword evidence="1" id="KW-0175">Coiled coil</keyword>
<name>A0A7S4V8M3_9DINO</name>
<dbReference type="Gene3D" id="3.10.20.90">
    <property type="entry name" value="Phosphatidylinositol 3-kinase Catalytic Subunit, Chain A, domain 1"/>
    <property type="match status" value="2"/>
</dbReference>
<dbReference type="InterPro" id="IPR000626">
    <property type="entry name" value="Ubiquitin-like_dom"/>
</dbReference>
<evidence type="ECO:0000313" key="4">
    <source>
        <dbReference type="EMBL" id="CAE4570243.1"/>
    </source>
</evidence>
<accession>A0A7S4V8M3</accession>
<feature type="domain" description="Ubiquitin-like" evidence="3">
    <location>
        <begin position="1"/>
        <end position="69"/>
    </location>
</feature>
<organism evidence="4">
    <name type="scientific">Alexandrium monilatum</name>
    <dbReference type="NCBI Taxonomy" id="311494"/>
    <lineage>
        <taxon>Eukaryota</taxon>
        <taxon>Sar</taxon>
        <taxon>Alveolata</taxon>
        <taxon>Dinophyceae</taxon>
        <taxon>Gonyaulacales</taxon>
        <taxon>Pyrocystaceae</taxon>
        <taxon>Alexandrium</taxon>
    </lineage>
</organism>
<evidence type="ECO:0000256" key="2">
    <source>
        <dbReference type="SAM" id="MobiDB-lite"/>
    </source>
</evidence>
<feature type="compositionally biased region" description="Low complexity" evidence="2">
    <location>
        <begin position="347"/>
        <end position="376"/>
    </location>
</feature>
<dbReference type="Pfam" id="PF00240">
    <property type="entry name" value="ubiquitin"/>
    <property type="match status" value="2"/>
</dbReference>
<dbReference type="SUPFAM" id="SSF54236">
    <property type="entry name" value="Ubiquitin-like"/>
    <property type="match status" value="2"/>
</dbReference>
<dbReference type="SMART" id="SM00213">
    <property type="entry name" value="UBQ"/>
    <property type="match status" value="2"/>
</dbReference>
<dbReference type="PANTHER" id="PTHR10677">
    <property type="entry name" value="UBIQUILIN"/>
    <property type="match status" value="1"/>
</dbReference>
<gene>
    <name evidence="4" type="ORF">AMON00008_LOCUS9862</name>
</gene>
<dbReference type="PANTHER" id="PTHR10677:SF3">
    <property type="entry name" value="FI07626P-RELATED"/>
    <property type="match status" value="1"/>
</dbReference>
<dbReference type="GO" id="GO:0031593">
    <property type="term" value="F:polyubiquitin modification-dependent protein binding"/>
    <property type="evidence" value="ECO:0007669"/>
    <property type="project" value="TreeGrafter"/>
</dbReference>
<feature type="region of interest" description="Disordered" evidence="2">
    <location>
        <begin position="72"/>
        <end position="109"/>
    </location>
</feature>
<dbReference type="CDD" id="cd17039">
    <property type="entry name" value="Ubl_ubiquitin_like"/>
    <property type="match status" value="2"/>
</dbReference>
<feature type="compositionally biased region" description="Low complexity" evidence="2">
    <location>
        <begin position="89"/>
        <end position="109"/>
    </location>
</feature>
<dbReference type="InterPro" id="IPR015496">
    <property type="entry name" value="Ubiquilin"/>
</dbReference>
<dbReference type="AlphaFoldDB" id="A0A7S4V8M3"/>
<feature type="region of interest" description="Disordered" evidence="2">
    <location>
        <begin position="334"/>
        <end position="376"/>
    </location>
</feature>
<protein>
    <recommendedName>
        <fullName evidence="3">Ubiquitin-like domain-containing protein</fullName>
    </recommendedName>
</protein>
<proteinExistence type="predicted"/>
<feature type="coiled-coil region" evidence="1">
    <location>
        <begin position="240"/>
        <end position="267"/>
    </location>
</feature>
<dbReference type="GO" id="GO:0005829">
    <property type="term" value="C:cytosol"/>
    <property type="evidence" value="ECO:0007669"/>
    <property type="project" value="TreeGrafter"/>
</dbReference>
<dbReference type="GO" id="GO:0006511">
    <property type="term" value="P:ubiquitin-dependent protein catabolic process"/>
    <property type="evidence" value="ECO:0007669"/>
    <property type="project" value="TreeGrafter"/>
</dbReference>
<feature type="domain" description="Ubiquitin-like" evidence="3">
    <location>
        <begin position="115"/>
        <end position="187"/>
    </location>
</feature>
<evidence type="ECO:0000259" key="3">
    <source>
        <dbReference type="PROSITE" id="PS50053"/>
    </source>
</evidence>
<sequence length="376" mass="38911">MRLRIRAPGSADFEIDVEPSATVGEAKIMVTSGCDVDPEAMKLICRGRVLRDGDTLQACGIDGTDALHVARGKAPPAPAAAAETHSGEAPSSTPAQAPPSTAGAPPPQAAAAGAIRVIVRGPGGVDSTVSISPSESVLALRAQAASICGFPADHIHLVHRGRILKDDGASLTASNINDGDVLRVARRAVQEPSAPLAAQVPAVPTTTADGSAGSPMPMAWGSSPATLGALLERQDPDALEVQLGREIREMEREVRRLVVQRQRADAARGGVVAPGQWRDAPAEAEEEDPELLAHIARTMAEARARGAPVPRAAQFVDRALNRARDARALGARLEREASGLQPELEDALAAAEQTTAAAARAPRRLGGAPRQTDAPP</sequence>
<reference evidence="4" key="1">
    <citation type="submission" date="2021-01" db="EMBL/GenBank/DDBJ databases">
        <authorList>
            <person name="Corre E."/>
            <person name="Pelletier E."/>
            <person name="Niang G."/>
            <person name="Scheremetjew M."/>
            <person name="Finn R."/>
            <person name="Kale V."/>
            <person name="Holt S."/>
            <person name="Cochrane G."/>
            <person name="Meng A."/>
            <person name="Brown T."/>
            <person name="Cohen L."/>
        </authorList>
    </citation>
    <scope>NUCLEOTIDE SEQUENCE</scope>
    <source>
        <strain evidence="4">CCMP3105</strain>
    </source>
</reference>
<dbReference type="EMBL" id="HBNR01015123">
    <property type="protein sequence ID" value="CAE4570243.1"/>
    <property type="molecule type" value="Transcribed_RNA"/>
</dbReference>